<evidence type="ECO:0000313" key="2">
    <source>
        <dbReference type="EMBL" id="MBE4748408.1"/>
    </source>
</evidence>
<evidence type="ECO:0008006" key="4">
    <source>
        <dbReference type="Google" id="ProtNLM"/>
    </source>
</evidence>
<feature type="region of interest" description="Disordered" evidence="1">
    <location>
        <begin position="51"/>
        <end position="70"/>
    </location>
</feature>
<protein>
    <recommendedName>
        <fullName evidence="4">Zf-HC2 domain-containing protein</fullName>
    </recommendedName>
</protein>
<dbReference type="RefSeq" id="WP_193347814.1">
    <property type="nucleotide sequence ID" value="NZ_CBCSIP010000140.1"/>
</dbReference>
<organism evidence="2 3">
    <name type="scientific">Corallococcus soli</name>
    <dbReference type="NCBI Taxonomy" id="2710757"/>
    <lineage>
        <taxon>Bacteria</taxon>
        <taxon>Pseudomonadati</taxon>
        <taxon>Myxococcota</taxon>
        <taxon>Myxococcia</taxon>
        <taxon>Myxococcales</taxon>
        <taxon>Cystobacterineae</taxon>
        <taxon>Myxococcaceae</taxon>
        <taxon>Corallococcus</taxon>
    </lineage>
</organism>
<evidence type="ECO:0000313" key="3">
    <source>
        <dbReference type="Proteomes" id="UP001516472"/>
    </source>
</evidence>
<sequence length="70" mass="7756">MSQSTPHLEEVGLLDLTDGVPTQALRVRAEVHLDACDRCREALADFLRVRAPSPPDVHAARTPARRRRTG</sequence>
<dbReference type="Proteomes" id="UP001516472">
    <property type="component" value="Unassembled WGS sequence"/>
</dbReference>
<proteinExistence type="predicted"/>
<accession>A0ABR9PKF3</accession>
<keyword evidence="3" id="KW-1185">Reference proteome</keyword>
<name>A0ABR9PKF3_9BACT</name>
<dbReference type="EMBL" id="JAAIYO010000002">
    <property type="protein sequence ID" value="MBE4748408.1"/>
    <property type="molecule type" value="Genomic_DNA"/>
</dbReference>
<evidence type="ECO:0000256" key="1">
    <source>
        <dbReference type="SAM" id="MobiDB-lite"/>
    </source>
</evidence>
<comment type="caution">
    <text evidence="2">The sequence shown here is derived from an EMBL/GenBank/DDBJ whole genome shotgun (WGS) entry which is preliminary data.</text>
</comment>
<reference evidence="2 3" key="1">
    <citation type="submission" date="2020-02" db="EMBL/GenBank/DDBJ databases">
        <authorList>
            <person name="Babadi Z.K."/>
            <person name="Risdian C."/>
            <person name="Ebrahimipour G.H."/>
            <person name="Wink J."/>
        </authorList>
    </citation>
    <scope>NUCLEOTIDE SEQUENCE [LARGE SCALE GENOMIC DNA]</scope>
    <source>
        <strain evidence="2 3">ZKHCc1 1396</strain>
    </source>
</reference>
<gene>
    <name evidence="2" type="ORF">G4177_09545</name>
</gene>